<feature type="compositionally biased region" description="Polar residues" evidence="2">
    <location>
        <begin position="421"/>
        <end position="431"/>
    </location>
</feature>
<dbReference type="InParanoid" id="A0A401GYA7"/>
<feature type="compositionally biased region" description="Basic and acidic residues" evidence="2">
    <location>
        <begin position="561"/>
        <end position="573"/>
    </location>
</feature>
<keyword evidence="4" id="KW-1185">Reference proteome</keyword>
<evidence type="ECO:0000313" key="3">
    <source>
        <dbReference type="EMBL" id="GBE87181.1"/>
    </source>
</evidence>
<dbReference type="EMBL" id="BFAD01000010">
    <property type="protein sequence ID" value="GBE87181.1"/>
    <property type="molecule type" value="Genomic_DNA"/>
</dbReference>
<gene>
    <name evidence="3" type="ORF">SCP_1004280</name>
</gene>
<feature type="compositionally biased region" description="Polar residues" evidence="2">
    <location>
        <begin position="912"/>
        <end position="934"/>
    </location>
</feature>
<feature type="compositionally biased region" description="Polar residues" evidence="2">
    <location>
        <begin position="512"/>
        <end position="530"/>
    </location>
</feature>
<dbReference type="STRING" id="139825.A0A401GYA7"/>
<evidence type="ECO:0000256" key="1">
    <source>
        <dbReference type="SAM" id="Coils"/>
    </source>
</evidence>
<feature type="compositionally biased region" description="Polar residues" evidence="2">
    <location>
        <begin position="820"/>
        <end position="835"/>
    </location>
</feature>
<dbReference type="GeneID" id="38784098"/>
<feature type="region of interest" description="Disordered" evidence="2">
    <location>
        <begin position="898"/>
        <end position="934"/>
    </location>
</feature>
<feature type="compositionally biased region" description="Polar residues" evidence="2">
    <location>
        <begin position="549"/>
        <end position="558"/>
    </location>
</feature>
<name>A0A401GYA7_9APHY</name>
<feature type="coiled-coil region" evidence="1">
    <location>
        <begin position="748"/>
        <end position="775"/>
    </location>
</feature>
<protein>
    <submittedName>
        <fullName evidence="3">Uncharacterized protein</fullName>
    </submittedName>
</protein>
<reference evidence="3 4" key="1">
    <citation type="journal article" date="2018" name="Sci. Rep.">
        <title>Genome sequence of the cauliflower mushroom Sparassis crispa (Hanabiratake) and its association with beneficial usage.</title>
        <authorList>
            <person name="Kiyama R."/>
            <person name="Furutani Y."/>
            <person name="Kawaguchi K."/>
            <person name="Nakanishi T."/>
        </authorList>
    </citation>
    <scope>NUCLEOTIDE SEQUENCE [LARGE SCALE GENOMIC DNA]</scope>
</reference>
<feature type="compositionally biased region" description="Polar residues" evidence="2">
    <location>
        <begin position="683"/>
        <end position="695"/>
    </location>
</feature>
<feature type="region of interest" description="Disordered" evidence="2">
    <location>
        <begin position="380"/>
        <end position="573"/>
    </location>
</feature>
<dbReference type="RefSeq" id="XP_027618094.1">
    <property type="nucleotide sequence ID" value="XM_027762293.1"/>
</dbReference>
<feature type="region of interest" description="Disordered" evidence="2">
    <location>
        <begin position="816"/>
        <end position="837"/>
    </location>
</feature>
<comment type="caution">
    <text evidence="3">The sequence shown here is derived from an EMBL/GenBank/DDBJ whole genome shotgun (WGS) entry which is preliminary data.</text>
</comment>
<keyword evidence="1" id="KW-0175">Coiled coil</keyword>
<feature type="region of interest" description="Disordered" evidence="2">
    <location>
        <begin position="1"/>
        <end position="84"/>
    </location>
</feature>
<sequence>MKRASSASDITLEVPQQPRSSQSHIPVITPRRSQSSLPSPATSSMSSVHLGIVPPPRHLSVSGSPSPRASTSSSAASSSTTPATSFRSFRNLLSFGPSKPTSSPSIVGIPKSPFSGFASIRRSIHSERSVSAPEARRGHSLVLEDSPVLSIDLPNPGLGPLMHELDLKASVSPDRKPSDPTHFVPAMPSVRTDAQAPFEPTLVFSDLSTILESDTSGISRHLPIPDDSVELDHSTPGFSSPYVSADTDLPSSHACFAQHSLHRSSHPRLSLSTSPLDLSTSKVTHEVMEALSETSQKEGWLNGVIVDDTTDKHTGLAKANPSQDAHDSFNLSALDPDLAALLSPNTLMGTEPALMLALGTLPTLELIPFKNEASTLLPSAQLQGESPRRPPSSPPPSSSPPLTFPQQSSPVRRPAQLPRTVPSTFPSSSLPRLTRSASDRPTPLEPSTALNNSSGRAMSHSPERPPAKPVAEEQMLPSTTRPTFPRKQHTGGDNAARRPALSRLVTPACPNLASTPTSSPARQVNATPPNTWEAGSVSPTSRPTSSVGTASSRLQQPRPSLDGERQKMTRLRTRDRGASFVERGLSPDLSQPAGRSVGELLGPRTAKVFAAAGLLDVDKEGSNGKLTPSRLGTMRSSIDRDLRSRYTPSKLALSGVGSNSSWGRRRSGSLTQVAESASVLSGPFTESVSTPRTTFSNTSTAPTSISASSSTMQSELQLLQERHSLETGTLLSALADSQWTTRLLREENGQLRDRLVYLEERLANAVEEIRRLQYTTPHYSLPAKTTHQCYADSTSTSCPSGRGQARLHLFRQPKYEVSFEQPSSSPEPANTTPGTPSDVRMFTDTRHKRMSSSSSLFPGPPSNMSLIMHEDDLTDHSAGFSHHSVSPSSPTLVLAKLSGGKQSHGPKHVRSASLSSGANISPTTANFSVVTDSPGSLYLRPEHEKLLGDMPSLNLCAQEADASEEDGES</sequence>
<evidence type="ECO:0000256" key="2">
    <source>
        <dbReference type="SAM" id="MobiDB-lite"/>
    </source>
</evidence>
<dbReference type="AlphaFoldDB" id="A0A401GYA7"/>
<dbReference type="OrthoDB" id="3216045at2759"/>
<accession>A0A401GYA7</accession>
<dbReference type="Proteomes" id="UP000287166">
    <property type="component" value="Unassembled WGS sequence"/>
</dbReference>
<feature type="compositionally biased region" description="Low complexity" evidence="2">
    <location>
        <begin position="64"/>
        <end position="84"/>
    </location>
</feature>
<feature type="compositionally biased region" description="Low complexity" evidence="2">
    <location>
        <begin position="33"/>
        <end position="47"/>
    </location>
</feature>
<proteinExistence type="predicted"/>
<evidence type="ECO:0000313" key="4">
    <source>
        <dbReference type="Proteomes" id="UP000287166"/>
    </source>
</evidence>
<feature type="compositionally biased region" description="Pro residues" evidence="2">
    <location>
        <begin position="389"/>
        <end position="403"/>
    </location>
</feature>
<feature type="compositionally biased region" description="Low complexity" evidence="2">
    <location>
        <begin position="696"/>
        <end position="708"/>
    </location>
</feature>
<feature type="compositionally biased region" description="Low complexity" evidence="2">
    <location>
        <begin position="535"/>
        <end position="548"/>
    </location>
</feature>
<organism evidence="3 4">
    <name type="scientific">Sparassis crispa</name>
    <dbReference type="NCBI Taxonomy" id="139825"/>
    <lineage>
        <taxon>Eukaryota</taxon>
        <taxon>Fungi</taxon>
        <taxon>Dikarya</taxon>
        <taxon>Basidiomycota</taxon>
        <taxon>Agaricomycotina</taxon>
        <taxon>Agaricomycetes</taxon>
        <taxon>Polyporales</taxon>
        <taxon>Sparassidaceae</taxon>
        <taxon>Sparassis</taxon>
    </lineage>
</organism>
<feature type="region of interest" description="Disordered" evidence="2">
    <location>
        <begin position="683"/>
        <end position="708"/>
    </location>
</feature>